<dbReference type="EC" id="2.4.2.14" evidence="3"/>
<reference evidence="9" key="1">
    <citation type="journal article" date="2015" name="Nature">
        <title>Complex archaea that bridge the gap between prokaryotes and eukaryotes.</title>
        <authorList>
            <person name="Spang A."/>
            <person name="Saw J.H."/>
            <person name="Jorgensen S.L."/>
            <person name="Zaremba-Niedzwiedzka K."/>
            <person name="Martijn J."/>
            <person name="Lind A.E."/>
            <person name="van Eijk R."/>
            <person name="Schleper C."/>
            <person name="Guy L."/>
            <person name="Ettema T.J."/>
        </authorList>
    </citation>
    <scope>NUCLEOTIDE SEQUENCE</scope>
</reference>
<proteinExistence type="inferred from homology"/>
<dbReference type="GO" id="GO:0006189">
    <property type="term" value="P:'de novo' IMP biosynthetic process"/>
    <property type="evidence" value="ECO:0007669"/>
    <property type="project" value="UniProtKB-UniPathway"/>
</dbReference>
<gene>
    <name evidence="9" type="ORF">LCGC14_1335070</name>
</gene>
<organism evidence="9">
    <name type="scientific">marine sediment metagenome</name>
    <dbReference type="NCBI Taxonomy" id="412755"/>
    <lineage>
        <taxon>unclassified sequences</taxon>
        <taxon>metagenomes</taxon>
        <taxon>ecological metagenomes</taxon>
    </lineage>
</organism>
<dbReference type="Pfam" id="PF13537">
    <property type="entry name" value="GATase_7"/>
    <property type="match status" value="1"/>
</dbReference>
<evidence type="ECO:0000256" key="7">
    <source>
        <dbReference type="ARBA" id="ARBA00022962"/>
    </source>
</evidence>
<dbReference type="PROSITE" id="PS51278">
    <property type="entry name" value="GATASE_TYPE_2"/>
    <property type="match status" value="1"/>
</dbReference>
<dbReference type="InterPro" id="IPR017932">
    <property type="entry name" value="GATase_2_dom"/>
</dbReference>
<keyword evidence="6" id="KW-0658">Purine biosynthesis</keyword>
<dbReference type="InterPro" id="IPR005854">
    <property type="entry name" value="PurF"/>
</dbReference>
<keyword evidence="7" id="KW-0315">Glutamine amidotransferase</keyword>
<evidence type="ECO:0000259" key="8">
    <source>
        <dbReference type="PROSITE" id="PS51278"/>
    </source>
</evidence>
<name>A0A0F9MWB7_9ZZZZ</name>
<dbReference type="AlphaFoldDB" id="A0A0F9MWB7"/>
<evidence type="ECO:0000313" key="9">
    <source>
        <dbReference type="EMBL" id="KKM80910.1"/>
    </source>
</evidence>
<comment type="pathway">
    <text evidence="1">Purine metabolism; IMP biosynthesis via de novo pathway; N(1)-(5-phospho-D-ribosyl)glycinamide from 5-phospho-alpha-D-ribose 1-diphosphate: step 1/2.</text>
</comment>
<dbReference type="InterPro" id="IPR029055">
    <property type="entry name" value="Ntn_hydrolases_N"/>
</dbReference>
<evidence type="ECO:0000256" key="4">
    <source>
        <dbReference type="ARBA" id="ARBA00022676"/>
    </source>
</evidence>
<dbReference type="CDD" id="cd06223">
    <property type="entry name" value="PRTases_typeI"/>
    <property type="match status" value="1"/>
</dbReference>
<dbReference type="GO" id="GO:0004044">
    <property type="term" value="F:amidophosphoribosyltransferase activity"/>
    <property type="evidence" value="ECO:0007669"/>
    <property type="project" value="UniProtKB-EC"/>
</dbReference>
<accession>A0A0F9MWB7</accession>
<feature type="domain" description="Glutamine amidotransferase type-2" evidence="8">
    <location>
        <begin position="5"/>
        <end position="216"/>
    </location>
</feature>
<evidence type="ECO:0000256" key="3">
    <source>
        <dbReference type="ARBA" id="ARBA00011941"/>
    </source>
</evidence>
<dbReference type="SUPFAM" id="SSF53271">
    <property type="entry name" value="PRTase-like"/>
    <property type="match status" value="1"/>
</dbReference>
<protein>
    <recommendedName>
        <fullName evidence="3">amidophosphoribosyltransferase</fullName>
        <ecNumber evidence="3">2.4.2.14</ecNumber>
    </recommendedName>
</protein>
<evidence type="ECO:0000256" key="6">
    <source>
        <dbReference type="ARBA" id="ARBA00022755"/>
    </source>
</evidence>
<dbReference type="SUPFAM" id="SSF56235">
    <property type="entry name" value="N-terminal nucleophile aminohydrolases (Ntn hydrolases)"/>
    <property type="match status" value="1"/>
</dbReference>
<dbReference type="InterPro" id="IPR029057">
    <property type="entry name" value="PRTase-like"/>
</dbReference>
<dbReference type="EMBL" id="LAZR01008109">
    <property type="protein sequence ID" value="KKM80910.1"/>
    <property type="molecule type" value="Genomic_DNA"/>
</dbReference>
<dbReference type="Gene3D" id="3.60.20.10">
    <property type="entry name" value="Glutamine Phosphoribosylpyrophosphate, subunit 1, domain 1"/>
    <property type="match status" value="1"/>
</dbReference>
<dbReference type="UniPathway" id="UPA00074">
    <property type="reaction ID" value="UER00124"/>
</dbReference>
<keyword evidence="5" id="KW-0808">Transferase</keyword>
<dbReference type="InterPro" id="IPR000836">
    <property type="entry name" value="PRTase_dom"/>
</dbReference>
<evidence type="ECO:0000256" key="2">
    <source>
        <dbReference type="ARBA" id="ARBA00010138"/>
    </source>
</evidence>
<sequence>MRENCGVFGVYSPMSCSYCIKMGIHALQHRGEQYGGIATYNKNKNGLQLITKPQHVEQSFTKELLEKLEGNPGIGHVSAKDPQPFFADCKIGKFALAYNGNIINAQELREELWSEGHSFFTDHDVEILTKLVAQGKDFLQGISRLAEKVKGSFSLVLLTEDGVYAVRDPFARKPLIIGESDGEYAVASESRALDYTGLNANMRDLEAGEIVLISKDGFNTVKRLESKKKAHCIFEWGYIASIDSVMEGIPVITARNNAGRALARNDNVGADLVAAVPLSGIGHALGYQEESGLIYKYVFLIDRFLGRSYTPPDQKTRDEIARRKLSTIDEVIKGKRIILVDDSIVRGTQIRNKVKELKEAGAREVHVRISCPPLEAPCPYDIATRSYEELATKNFTREGLRKYIGADSLKYNTLEAFVEAVIKDSKLSRSDLCLACFGEPVMQ</sequence>
<comment type="caution">
    <text evidence="9">The sequence shown here is derived from an EMBL/GenBank/DDBJ whole genome shotgun (WGS) entry which is preliminary data.</text>
</comment>
<keyword evidence="4" id="KW-0328">Glycosyltransferase</keyword>
<dbReference type="Gene3D" id="3.40.50.2020">
    <property type="match status" value="1"/>
</dbReference>
<comment type="similarity">
    <text evidence="2">In the C-terminal section; belongs to the purine/pyrimidine phosphoribosyltransferase family.</text>
</comment>
<evidence type="ECO:0000256" key="1">
    <source>
        <dbReference type="ARBA" id="ARBA00005209"/>
    </source>
</evidence>
<dbReference type="GO" id="GO:0009113">
    <property type="term" value="P:purine nucleobase biosynthetic process"/>
    <property type="evidence" value="ECO:0007669"/>
    <property type="project" value="InterPro"/>
</dbReference>
<evidence type="ECO:0000256" key="5">
    <source>
        <dbReference type="ARBA" id="ARBA00022679"/>
    </source>
</evidence>
<dbReference type="PANTHER" id="PTHR11907">
    <property type="entry name" value="AMIDOPHOSPHORIBOSYLTRANSFERASE"/>
    <property type="match status" value="1"/>
</dbReference>
<dbReference type="PIRSF" id="PIRSF000485">
    <property type="entry name" value="Amd_phspho_trans"/>
    <property type="match status" value="1"/>
</dbReference>